<dbReference type="AlphaFoldDB" id="A0A8I3AJ41"/>
<name>A0A8I3AJ41_VERLO</name>
<dbReference type="OrthoDB" id="4191831at2759"/>
<dbReference type="EMBL" id="JAEMWZ010000336">
    <property type="protein sequence ID" value="KAG7124151.1"/>
    <property type="molecule type" value="Genomic_DNA"/>
</dbReference>
<comment type="caution">
    <text evidence="1">The sequence shown here is derived from an EMBL/GenBank/DDBJ whole genome shotgun (WGS) entry which is preliminary data.</text>
</comment>
<proteinExistence type="predicted"/>
<accession>A0A8I3AJ41</accession>
<dbReference type="Proteomes" id="UP000689129">
    <property type="component" value="Unassembled WGS sequence"/>
</dbReference>
<evidence type="ECO:0000313" key="1">
    <source>
        <dbReference type="EMBL" id="KAG7124151.1"/>
    </source>
</evidence>
<gene>
    <name evidence="1" type="ORF">HYQ45_013764</name>
</gene>
<evidence type="ECO:0000313" key="2">
    <source>
        <dbReference type="Proteomes" id="UP000689129"/>
    </source>
</evidence>
<organism evidence="1 2">
    <name type="scientific">Verticillium longisporum</name>
    <name type="common">Verticillium dahliae var. longisporum</name>
    <dbReference type="NCBI Taxonomy" id="100787"/>
    <lineage>
        <taxon>Eukaryota</taxon>
        <taxon>Fungi</taxon>
        <taxon>Dikarya</taxon>
        <taxon>Ascomycota</taxon>
        <taxon>Pezizomycotina</taxon>
        <taxon>Sordariomycetes</taxon>
        <taxon>Hypocreomycetidae</taxon>
        <taxon>Glomerellales</taxon>
        <taxon>Plectosphaerellaceae</taxon>
        <taxon>Verticillium</taxon>
    </lineage>
</organism>
<reference evidence="1" key="1">
    <citation type="journal article" date="2021" name="Mol. Plant Pathol.">
        <title>A 20-kb lineage-specific genomic region tames virulence in pathogenic amphidiploid Verticillium longisporum.</title>
        <authorList>
            <person name="Harting R."/>
            <person name="Starke J."/>
            <person name="Kusch H."/>
            <person name="Poggeler S."/>
            <person name="Maurus I."/>
            <person name="Schluter R."/>
            <person name="Landesfeind M."/>
            <person name="Bulla I."/>
            <person name="Nowrousian M."/>
            <person name="de Jonge R."/>
            <person name="Stahlhut G."/>
            <person name="Hoff K.J."/>
            <person name="Asshauer K.P."/>
            <person name="Thurmer A."/>
            <person name="Stanke M."/>
            <person name="Daniel R."/>
            <person name="Morgenstern B."/>
            <person name="Thomma B.P.H.J."/>
            <person name="Kronstad J.W."/>
            <person name="Braus-Stromeyer S.A."/>
            <person name="Braus G.H."/>
        </authorList>
    </citation>
    <scope>NUCLEOTIDE SEQUENCE</scope>
    <source>
        <strain evidence="1">Vl32</strain>
    </source>
</reference>
<protein>
    <submittedName>
        <fullName evidence="1">Uncharacterized protein</fullName>
    </submittedName>
</protein>
<sequence length="246" mass="28119">MKIDCIRENRLGDVLATCVRLRKLTWTVSYNIRGVENYINRPIDRDMVVAALAATSTTLTDLTLISSIQVVRGIYVEPEPMIGPAGSLRALRNFASIKNLTVSWFMLMGQDGSSPWALADVLPRNLEHLVIYDQLIFNTPVGFKMDEFTVYGAIRDWLHNWRDATPRLKSFRITLWRIVKGTWTAKIRLELKELCERVGVEHHQDEGFDAGDKGWTKPAGWEWQRNDGLHTLSQGNRQISVVQNQP</sequence>